<dbReference type="OrthoDB" id="9801609at2"/>
<dbReference type="CDD" id="cd03809">
    <property type="entry name" value="GT4_MtfB-like"/>
    <property type="match status" value="1"/>
</dbReference>
<dbReference type="PANTHER" id="PTHR46401:SF8">
    <property type="entry name" value="BLL6006 PROTEIN"/>
    <property type="match status" value="1"/>
</dbReference>
<dbReference type="RefSeq" id="WP_114357127.1">
    <property type="nucleotide sequence ID" value="NZ_QRDT01000005.1"/>
</dbReference>
<keyword evidence="6" id="KW-1185">Reference proteome</keyword>
<dbReference type="GO" id="GO:0016757">
    <property type="term" value="F:glycosyltransferase activity"/>
    <property type="evidence" value="ECO:0007669"/>
    <property type="project" value="InterPro"/>
</dbReference>
<evidence type="ECO:0000313" key="3">
    <source>
        <dbReference type="EMBL" id="RED37979.1"/>
    </source>
</evidence>
<evidence type="ECO:0000313" key="6">
    <source>
        <dbReference type="Proteomes" id="UP000256343"/>
    </source>
</evidence>
<dbReference type="Pfam" id="PF13439">
    <property type="entry name" value="Glyco_transf_4"/>
    <property type="match status" value="1"/>
</dbReference>
<dbReference type="EMBL" id="UFQQ01000005">
    <property type="protein sequence ID" value="SSW90004.1"/>
    <property type="molecule type" value="Genomic_DNA"/>
</dbReference>
<evidence type="ECO:0000259" key="2">
    <source>
        <dbReference type="Pfam" id="PF13439"/>
    </source>
</evidence>
<dbReference type="EMBL" id="QRDT01000005">
    <property type="protein sequence ID" value="RED37979.1"/>
    <property type="molecule type" value="Genomic_DNA"/>
</dbReference>
<dbReference type="AlphaFoldDB" id="A0A336JQY9"/>
<accession>A0A336JQY9</accession>
<organism evidence="4 5">
    <name type="scientific">Rhodopseudomonas pentothenatexigens</name>
    <dbReference type="NCBI Taxonomy" id="999699"/>
    <lineage>
        <taxon>Bacteria</taxon>
        <taxon>Pseudomonadati</taxon>
        <taxon>Pseudomonadota</taxon>
        <taxon>Alphaproteobacteria</taxon>
        <taxon>Hyphomicrobiales</taxon>
        <taxon>Nitrobacteraceae</taxon>
        <taxon>Rhodopseudomonas</taxon>
    </lineage>
</organism>
<protein>
    <submittedName>
        <fullName evidence="3">Glycosyltransferase involved in cell wall biosynthesis</fullName>
    </submittedName>
    <submittedName>
        <fullName evidence="4">Glycosyltransferase involved in cell wall bisynthesis</fullName>
    </submittedName>
</protein>
<reference evidence="3 6" key="2">
    <citation type="submission" date="2018-07" db="EMBL/GenBank/DDBJ databases">
        <title>Genomic Encyclopedia of Archaeal and Bacterial Type Strains, Phase II (KMG-II): from individual species to whole genera.</title>
        <authorList>
            <person name="Goeker M."/>
        </authorList>
    </citation>
    <scope>NUCLEOTIDE SEQUENCE [LARGE SCALE GENOMIC DNA]</scope>
    <source>
        <strain evidence="3 6">JA575</strain>
    </source>
</reference>
<keyword evidence="4" id="KW-0808">Transferase</keyword>
<gene>
    <name evidence="3" type="ORF">BJ125_10558</name>
    <name evidence="4" type="ORF">SAMN05892882_10558</name>
</gene>
<feature type="domain" description="Glycosyl transferase family 1" evidence="1">
    <location>
        <begin position="272"/>
        <end position="424"/>
    </location>
</feature>
<feature type="domain" description="Glycosyltransferase subfamily 4-like N-terminal" evidence="2">
    <location>
        <begin position="155"/>
        <end position="248"/>
    </location>
</feature>
<sequence length="465" mass="52406">MNVPSPRPFLVAIDAQVSTKVTGGTETALFTLLEALRDTRPDDPVLVIGLTKSTHELDPFLGPSMRSIPWPVSYTWYVAQEAQAKRYSPRFQKLAAALPLGEETIAQFHRRFMERPMSPRVTALARKYRVFRHWTPIVWRVYAGLRYGAASLPPGNGDRILKDQGVDVIHFPYPHHFDTSVPFVFEPWGLPHLHEKELFSEGEAEWMDELFGDGCRKAKMVVTATRWVKQDLARHYGLDPDKIAVIPRKPPLFKEDTSLVELPPGTPERFGLFPSTTWPTKNHIRLLRAVALLRDERGLRVNLVCPGRTKTTNWPEIKAEWERLKLQDQVLFPGSIPLPQLIALFKKASYLVHPSTFEGLGLPLIEAFQYGLPVLSSTATCKPEVVGDAAILFDALDERSIADAIAKAEQSPELLRDLAARGTRRVEEAFPDPAKLADMFMTVYRHAAGRPLNDRQAALLKEMLA</sequence>
<dbReference type="InterPro" id="IPR028098">
    <property type="entry name" value="Glyco_trans_4-like_N"/>
</dbReference>
<dbReference type="SUPFAM" id="SSF53756">
    <property type="entry name" value="UDP-Glycosyltransferase/glycogen phosphorylase"/>
    <property type="match status" value="1"/>
</dbReference>
<dbReference type="Proteomes" id="UP000256343">
    <property type="component" value="Unassembled WGS sequence"/>
</dbReference>
<reference evidence="4 5" key="1">
    <citation type="submission" date="2017-08" db="EMBL/GenBank/DDBJ databases">
        <authorList>
            <person name="de Groot N.N."/>
        </authorList>
    </citation>
    <scope>NUCLEOTIDE SEQUENCE [LARGE SCALE GENOMIC DNA]</scope>
    <source>
        <strain evidence="4 5">JA575</strain>
    </source>
</reference>
<dbReference type="InterPro" id="IPR001296">
    <property type="entry name" value="Glyco_trans_1"/>
</dbReference>
<dbReference type="Pfam" id="PF00534">
    <property type="entry name" value="Glycos_transf_1"/>
    <property type="match status" value="1"/>
</dbReference>
<name>A0A336JQY9_9BRAD</name>
<dbReference type="Gene3D" id="3.40.50.2000">
    <property type="entry name" value="Glycogen Phosphorylase B"/>
    <property type="match status" value="2"/>
</dbReference>
<evidence type="ECO:0000313" key="4">
    <source>
        <dbReference type="EMBL" id="SSW90004.1"/>
    </source>
</evidence>
<dbReference type="PANTHER" id="PTHR46401">
    <property type="entry name" value="GLYCOSYLTRANSFERASE WBBK-RELATED"/>
    <property type="match status" value="1"/>
</dbReference>
<evidence type="ECO:0000313" key="5">
    <source>
        <dbReference type="Proteomes" id="UP000252631"/>
    </source>
</evidence>
<proteinExistence type="predicted"/>
<evidence type="ECO:0000259" key="1">
    <source>
        <dbReference type="Pfam" id="PF00534"/>
    </source>
</evidence>
<dbReference type="Proteomes" id="UP000252631">
    <property type="component" value="Unassembled WGS sequence"/>
</dbReference>